<dbReference type="EnsemblMetazoa" id="AATE006124-RA">
    <property type="protein sequence ID" value="AATE006124-PA.1"/>
    <property type="gene ID" value="AATE006124"/>
</dbReference>
<accession>A0A182IV86</accession>
<proteinExistence type="predicted"/>
<dbReference type="VEuPathDB" id="VectorBase:AATE006124"/>
<organism evidence="1">
    <name type="scientific">Anopheles atroparvus</name>
    <name type="common">European mosquito</name>
    <dbReference type="NCBI Taxonomy" id="41427"/>
    <lineage>
        <taxon>Eukaryota</taxon>
        <taxon>Metazoa</taxon>
        <taxon>Ecdysozoa</taxon>
        <taxon>Arthropoda</taxon>
        <taxon>Hexapoda</taxon>
        <taxon>Insecta</taxon>
        <taxon>Pterygota</taxon>
        <taxon>Neoptera</taxon>
        <taxon>Endopterygota</taxon>
        <taxon>Diptera</taxon>
        <taxon>Nematocera</taxon>
        <taxon>Culicoidea</taxon>
        <taxon>Culicidae</taxon>
        <taxon>Anophelinae</taxon>
        <taxon>Anopheles</taxon>
    </lineage>
</organism>
<evidence type="ECO:0008006" key="2">
    <source>
        <dbReference type="Google" id="ProtNLM"/>
    </source>
</evidence>
<protein>
    <recommendedName>
        <fullName evidence="2">Protein TsetseEP domain-containing protein</fullName>
    </recommendedName>
</protein>
<sequence length="234" mass="26575">MKLLAVTALVALAFAGIVLGSSVQELQQELNELSNEIEHAVQQKRAENSDAILATNNYVLTLMGNETGSLRAIVANKREQLEVERWLQEVEAGVCFDEAFSLWDTYAYLTGWDISWCAVVAYEETNADAQYTFYSHAQTIVREATRALNQATEAFGAHQRVEDQLEYLEQELDYLRFLWGNYQNVLQSEIDGHAVIAEGIINTLRVCFEGVYSDVEYWFNYLDNTLESCIDSLE</sequence>
<name>A0A182IV86_ANOAO</name>
<reference evidence="1" key="1">
    <citation type="submission" date="2022-08" db="UniProtKB">
        <authorList>
            <consortium name="EnsemblMetazoa"/>
        </authorList>
    </citation>
    <scope>IDENTIFICATION</scope>
    <source>
        <strain evidence="1">EBRO</strain>
    </source>
</reference>
<evidence type="ECO:0000313" key="1">
    <source>
        <dbReference type="EnsemblMetazoa" id="AATE006124-PA.1"/>
    </source>
</evidence>
<dbReference type="AlphaFoldDB" id="A0A182IV86"/>